<reference evidence="3" key="1">
    <citation type="journal article" date="2022" name="Plant J.">
        <title>Strategies of tolerance reflected in two North American maple genomes.</title>
        <authorList>
            <person name="McEvoy S.L."/>
            <person name="Sezen U.U."/>
            <person name="Trouern-Trend A."/>
            <person name="McMahon S.M."/>
            <person name="Schaberg P.G."/>
            <person name="Yang J."/>
            <person name="Wegrzyn J.L."/>
            <person name="Swenson N.G."/>
        </authorList>
    </citation>
    <scope>NUCLEOTIDE SEQUENCE</scope>
    <source>
        <strain evidence="3">91603</strain>
    </source>
</reference>
<evidence type="ECO:0000313" key="3">
    <source>
        <dbReference type="EMBL" id="KAI9191224.1"/>
    </source>
</evidence>
<dbReference type="Proteomes" id="UP001064489">
    <property type="component" value="Chromosome 6"/>
</dbReference>
<comment type="caution">
    <text evidence="3">The sequence shown here is derived from an EMBL/GenBank/DDBJ whole genome shotgun (WGS) entry which is preliminary data.</text>
</comment>
<gene>
    <name evidence="3" type="ORF">LWI28_005342</name>
</gene>
<evidence type="ECO:0000256" key="1">
    <source>
        <dbReference type="SAM" id="MobiDB-lite"/>
    </source>
</evidence>
<feature type="domain" description="GAG-pre-integrase" evidence="2">
    <location>
        <begin position="52"/>
        <end position="108"/>
    </location>
</feature>
<reference evidence="3" key="2">
    <citation type="submission" date="2023-02" db="EMBL/GenBank/DDBJ databases">
        <authorList>
            <person name="Swenson N.G."/>
            <person name="Wegrzyn J.L."/>
            <person name="Mcevoy S.L."/>
        </authorList>
    </citation>
    <scope>NUCLEOTIDE SEQUENCE</scope>
    <source>
        <strain evidence="3">91603</strain>
        <tissue evidence="3">Leaf</tissue>
    </source>
</reference>
<dbReference type="EMBL" id="JAJSOW010000004">
    <property type="protein sequence ID" value="KAI9191224.1"/>
    <property type="molecule type" value="Genomic_DNA"/>
</dbReference>
<feature type="region of interest" description="Disordered" evidence="1">
    <location>
        <begin position="145"/>
        <end position="177"/>
    </location>
</feature>
<sequence>MVILKDCHSILPAPKNHQLFCLLGDLEEANLPDVVKDLGTRKTIGERYENNGVYYLTIPPDNSHALTITVSSKHWHYRFGHPHLRLLQKMGLPIRSSSILQCESCQLGSSLESNQLSPYPPISFPVVPTTQPDKPLQVYQRQKNLPPPEVDRQGNSTPSDQAPIQESTSNRDPSTCNEKIDLDIPIAIRKGQRSTVRYPLANFVSYNSPSYSFRSFTLSLSTIYLPSDYHEALSHPRWRIAMEA</sequence>
<keyword evidence="4" id="KW-1185">Reference proteome</keyword>
<organism evidence="3 4">
    <name type="scientific">Acer negundo</name>
    <name type="common">Box elder</name>
    <dbReference type="NCBI Taxonomy" id="4023"/>
    <lineage>
        <taxon>Eukaryota</taxon>
        <taxon>Viridiplantae</taxon>
        <taxon>Streptophyta</taxon>
        <taxon>Embryophyta</taxon>
        <taxon>Tracheophyta</taxon>
        <taxon>Spermatophyta</taxon>
        <taxon>Magnoliopsida</taxon>
        <taxon>eudicotyledons</taxon>
        <taxon>Gunneridae</taxon>
        <taxon>Pentapetalae</taxon>
        <taxon>rosids</taxon>
        <taxon>malvids</taxon>
        <taxon>Sapindales</taxon>
        <taxon>Sapindaceae</taxon>
        <taxon>Hippocastanoideae</taxon>
        <taxon>Acereae</taxon>
        <taxon>Acer</taxon>
    </lineage>
</organism>
<accession>A0AAD5JHR4</accession>
<dbReference type="AlphaFoldDB" id="A0AAD5JHR4"/>
<name>A0AAD5JHR4_ACENE</name>
<dbReference type="Pfam" id="PF13976">
    <property type="entry name" value="gag_pre-integrs"/>
    <property type="match status" value="1"/>
</dbReference>
<evidence type="ECO:0000313" key="4">
    <source>
        <dbReference type="Proteomes" id="UP001064489"/>
    </source>
</evidence>
<dbReference type="InterPro" id="IPR025724">
    <property type="entry name" value="GAG-pre-integrase_dom"/>
</dbReference>
<proteinExistence type="predicted"/>
<feature type="compositionally biased region" description="Polar residues" evidence="1">
    <location>
        <begin position="153"/>
        <end position="177"/>
    </location>
</feature>
<protein>
    <recommendedName>
        <fullName evidence="2">GAG-pre-integrase domain-containing protein</fullName>
    </recommendedName>
</protein>
<evidence type="ECO:0000259" key="2">
    <source>
        <dbReference type="Pfam" id="PF13976"/>
    </source>
</evidence>